<dbReference type="InterPro" id="IPR030378">
    <property type="entry name" value="G_CP_dom"/>
</dbReference>
<evidence type="ECO:0000256" key="2">
    <source>
        <dbReference type="ARBA" id="ARBA00022741"/>
    </source>
</evidence>
<feature type="compositionally biased region" description="Basic and acidic residues" evidence="5">
    <location>
        <begin position="368"/>
        <end position="382"/>
    </location>
</feature>
<evidence type="ECO:0000256" key="5">
    <source>
        <dbReference type="SAM" id="MobiDB-lite"/>
    </source>
</evidence>
<evidence type="ECO:0000256" key="3">
    <source>
        <dbReference type="ARBA" id="ARBA00023134"/>
    </source>
</evidence>
<dbReference type="InterPro" id="IPR006073">
    <property type="entry name" value="GTP-bd"/>
</dbReference>
<dbReference type="Proteomes" id="UP000694416">
    <property type="component" value="Unplaced"/>
</dbReference>
<evidence type="ECO:0000256" key="4">
    <source>
        <dbReference type="ARBA" id="ARBA00023242"/>
    </source>
</evidence>
<evidence type="ECO:0000256" key="1">
    <source>
        <dbReference type="ARBA" id="ARBA00004604"/>
    </source>
</evidence>
<dbReference type="InterPro" id="IPR050755">
    <property type="entry name" value="TRAFAC_YlqF/YawG_RiboMat"/>
</dbReference>
<reference evidence="7" key="1">
    <citation type="submission" date="2025-08" db="UniProtKB">
        <authorList>
            <consortium name="Ensembl"/>
        </authorList>
    </citation>
    <scope>IDENTIFICATION</scope>
</reference>
<keyword evidence="4" id="KW-0539">Nucleus</keyword>
<evidence type="ECO:0000313" key="8">
    <source>
        <dbReference type="Proteomes" id="UP000694416"/>
    </source>
</evidence>
<name>A0A8C9H879_9PRIM</name>
<dbReference type="GO" id="GO:0005730">
    <property type="term" value="C:nucleolus"/>
    <property type="evidence" value="ECO:0007669"/>
    <property type="project" value="UniProtKB-SubCell"/>
</dbReference>
<dbReference type="Gene3D" id="3.40.50.300">
    <property type="entry name" value="P-loop containing nucleotide triphosphate hydrolases"/>
    <property type="match status" value="1"/>
</dbReference>
<evidence type="ECO:0000313" key="7">
    <source>
        <dbReference type="Ensembl" id="ENSPTEP00000016222.1"/>
    </source>
</evidence>
<dbReference type="InterPro" id="IPR027417">
    <property type="entry name" value="P-loop_NTPase"/>
</dbReference>
<feature type="domain" description="CP-type G" evidence="6">
    <location>
        <begin position="80"/>
        <end position="244"/>
    </location>
</feature>
<dbReference type="AlphaFoldDB" id="A0A8C9H879"/>
<dbReference type="FunFam" id="3.40.50.300:FF:000559">
    <property type="entry name" value="Nuclear/nucleolar GTPase 2"/>
    <property type="match status" value="1"/>
</dbReference>
<dbReference type="Gene3D" id="1.10.1580.10">
    <property type="match status" value="1"/>
</dbReference>
<keyword evidence="3" id="KW-0342">GTP-binding</keyword>
<dbReference type="SUPFAM" id="SSF52540">
    <property type="entry name" value="P-loop containing nucleoside triphosphate hydrolases"/>
    <property type="match status" value="1"/>
</dbReference>
<reference evidence="7" key="2">
    <citation type="submission" date="2025-09" db="UniProtKB">
        <authorList>
            <consortium name="Ensembl"/>
        </authorList>
    </citation>
    <scope>IDENTIFICATION</scope>
</reference>
<dbReference type="PROSITE" id="PS51721">
    <property type="entry name" value="G_CP"/>
    <property type="match status" value="1"/>
</dbReference>
<dbReference type="InterPro" id="IPR023179">
    <property type="entry name" value="GTP-bd_ortho_bundle_sf"/>
</dbReference>
<keyword evidence="8" id="KW-1185">Reference proteome</keyword>
<organism evidence="7 8">
    <name type="scientific">Piliocolobus tephrosceles</name>
    <name type="common">Ugandan red Colobus</name>
    <dbReference type="NCBI Taxonomy" id="591936"/>
    <lineage>
        <taxon>Eukaryota</taxon>
        <taxon>Metazoa</taxon>
        <taxon>Chordata</taxon>
        <taxon>Craniata</taxon>
        <taxon>Vertebrata</taxon>
        <taxon>Euteleostomi</taxon>
        <taxon>Mammalia</taxon>
        <taxon>Eutheria</taxon>
        <taxon>Euarchontoglires</taxon>
        <taxon>Primates</taxon>
        <taxon>Haplorrhini</taxon>
        <taxon>Catarrhini</taxon>
        <taxon>Cercopithecidae</taxon>
        <taxon>Colobinae</taxon>
        <taxon>Piliocolobus</taxon>
    </lineage>
</organism>
<dbReference type="Ensembl" id="ENSPTET00000024094.1">
    <property type="protein sequence ID" value="ENSPTEP00000016222.1"/>
    <property type="gene ID" value="ENSPTEG00000017843.1"/>
</dbReference>
<dbReference type="PANTHER" id="PTHR11089">
    <property type="entry name" value="GTP-BINDING PROTEIN-RELATED"/>
    <property type="match status" value="1"/>
</dbReference>
<proteinExistence type="predicted"/>
<dbReference type="PANTHER" id="PTHR11089:SF9">
    <property type="entry name" value="NUCLEOLAR GTP-BINDING PROTEIN 2"/>
    <property type="match status" value="1"/>
</dbReference>
<dbReference type="GO" id="GO:0005525">
    <property type="term" value="F:GTP binding"/>
    <property type="evidence" value="ECO:0007669"/>
    <property type="project" value="UniProtKB-KW"/>
</dbReference>
<keyword evidence="2" id="KW-0547">Nucleotide-binding</keyword>
<sequence>KNESFLRIENYDDVFSKKKKRKKPKLNTSSLEAFAKNVQDNLLHYKSEKDDCLYEKKTEEVEKKNSKDILLKIGQSKRIWTELYKVIDSSDIILEVLDARDPIGTRCKKLEENLKKDRPHKHIILVINKIDLIPTAVAAKWINILSKEYPTIAYHASINNPFGKNDLFNIIRQYTQFLKNENNKKNIHIGLVGYPNVGKSAIINSLKKKVVCISACMPGQTKYWQFIKLTSKIYLIDCPGIVPYDVQDSDKILRSTMRLEKITNPQFYIDDIFKIVTKEHMLIMYKLPSDTTFETSEEFLEMLAKKMGKLLKGGEPDIFSVSKIILNDWMKGKIPYYVKPDKYLEEHNMGDQLKNEALESGRIQSSGEKMKDDKVDDGKTDDEINNGTAL</sequence>
<evidence type="ECO:0000259" key="6">
    <source>
        <dbReference type="PROSITE" id="PS51721"/>
    </source>
</evidence>
<dbReference type="PRINTS" id="PR00326">
    <property type="entry name" value="GTP1OBG"/>
</dbReference>
<accession>A0A8C9H879</accession>
<comment type="subcellular location">
    <subcellularLocation>
        <location evidence="1">Nucleus</location>
        <location evidence="1">Nucleolus</location>
    </subcellularLocation>
</comment>
<protein>
    <recommendedName>
        <fullName evidence="6">CP-type G domain-containing protein</fullName>
    </recommendedName>
</protein>
<dbReference type="Pfam" id="PF01926">
    <property type="entry name" value="MMR_HSR1"/>
    <property type="match status" value="1"/>
</dbReference>
<feature type="region of interest" description="Disordered" evidence="5">
    <location>
        <begin position="354"/>
        <end position="390"/>
    </location>
</feature>